<dbReference type="Pfam" id="PF13411">
    <property type="entry name" value="MerR_1"/>
    <property type="match status" value="1"/>
</dbReference>
<dbReference type="PANTHER" id="PTHR30204">
    <property type="entry name" value="REDOX-CYCLING DRUG-SENSING TRANSCRIPTIONAL ACTIVATOR SOXR"/>
    <property type="match status" value="1"/>
</dbReference>
<sequence length="120" mass="13305">MRIGELARESGVSVRALRYYEEQGLLSSERSSGGQRMYAETAVDRVRFFQTLYAAGLSSRRIAELLPCIDTGHTTAQQRTMLQGERAELDRRMAELAQAGARLDDLITAAESRSQPTPAL</sequence>
<keyword evidence="1" id="KW-0238">DNA-binding</keyword>
<dbReference type="SUPFAM" id="SSF46955">
    <property type="entry name" value="Putative DNA-binding domain"/>
    <property type="match status" value="1"/>
</dbReference>
<proteinExistence type="predicted"/>
<dbReference type="Proteomes" id="UP000677016">
    <property type="component" value="Unassembled WGS sequence"/>
</dbReference>
<dbReference type="PANTHER" id="PTHR30204:SF97">
    <property type="entry name" value="MERR FAMILY REGULATORY PROTEIN"/>
    <property type="match status" value="1"/>
</dbReference>
<reference evidence="3" key="1">
    <citation type="submission" date="2021-04" db="EMBL/GenBank/DDBJ databases">
        <title>Phycicoccus avicenniae sp. nov., a novel endophytic actinomycetes isolated from branch of Avicennia mariana.</title>
        <authorList>
            <person name="Tuo L."/>
        </authorList>
    </citation>
    <scope>NUCLEOTIDE SEQUENCE</scope>
    <source>
        <strain evidence="3">BSK3Z-2</strain>
    </source>
</reference>
<dbReference type="Gene3D" id="1.10.1660.10">
    <property type="match status" value="1"/>
</dbReference>
<dbReference type="PROSITE" id="PS50937">
    <property type="entry name" value="HTH_MERR_2"/>
    <property type="match status" value="1"/>
</dbReference>
<organism evidence="3 4">
    <name type="scientific">Phycicoccus avicenniae</name>
    <dbReference type="NCBI Taxonomy" id="2828860"/>
    <lineage>
        <taxon>Bacteria</taxon>
        <taxon>Bacillati</taxon>
        <taxon>Actinomycetota</taxon>
        <taxon>Actinomycetes</taxon>
        <taxon>Micrococcales</taxon>
        <taxon>Intrasporangiaceae</taxon>
        <taxon>Phycicoccus</taxon>
    </lineage>
</organism>
<dbReference type="RefSeq" id="WP_211601033.1">
    <property type="nucleotide sequence ID" value="NZ_JAGSNF010000001.1"/>
</dbReference>
<evidence type="ECO:0000259" key="2">
    <source>
        <dbReference type="PROSITE" id="PS50937"/>
    </source>
</evidence>
<keyword evidence="4" id="KW-1185">Reference proteome</keyword>
<dbReference type="GO" id="GO:0003700">
    <property type="term" value="F:DNA-binding transcription factor activity"/>
    <property type="evidence" value="ECO:0007669"/>
    <property type="project" value="InterPro"/>
</dbReference>
<dbReference type="InterPro" id="IPR000551">
    <property type="entry name" value="MerR-type_HTH_dom"/>
</dbReference>
<dbReference type="InterPro" id="IPR009061">
    <property type="entry name" value="DNA-bd_dom_put_sf"/>
</dbReference>
<accession>A0A941D675</accession>
<dbReference type="EMBL" id="JAGSNF010000001">
    <property type="protein sequence ID" value="MBR7741873.1"/>
    <property type="molecule type" value="Genomic_DNA"/>
</dbReference>
<evidence type="ECO:0000313" key="4">
    <source>
        <dbReference type="Proteomes" id="UP000677016"/>
    </source>
</evidence>
<protein>
    <submittedName>
        <fullName evidence="3">MerR family transcriptional regulator</fullName>
    </submittedName>
</protein>
<dbReference type="GO" id="GO:0003677">
    <property type="term" value="F:DNA binding"/>
    <property type="evidence" value="ECO:0007669"/>
    <property type="project" value="UniProtKB-KW"/>
</dbReference>
<evidence type="ECO:0000256" key="1">
    <source>
        <dbReference type="ARBA" id="ARBA00023125"/>
    </source>
</evidence>
<comment type="caution">
    <text evidence="3">The sequence shown here is derived from an EMBL/GenBank/DDBJ whole genome shotgun (WGS) entry which is preliminary data.</text>
</comment>
<dbReference type="PRINTS" id="PR00040">
    <property type="entry name" value="HTHMERR"/>
</dbReference>
<dbReference type="InterPro" id="IPR047057">
    <property type="entry name" value="MerR_fam"/>
</dbReference>
<dbReference type="PROSITE" id="PS00552">
    <property type="entry name" value="HTH_MERR_1"/>
    <property type="match status" value="1"/>
</dbReference>
<evidence type="ECO:0000313" key="3">
    <source>
        <dbReference type="EMBL" id="MBR7741873.1"/>
    </source>
</evidence>
<name>A0A941D675_9MICO</name>
<dbReference type="AlphaFoldDB" id="A0A941D675"/>
<dbReference type="SMART" id="SM00422">
    <property type="entry name" value="HTH_MERR"/>
    <property type="match status" value="1"/>
</dbReference>
<gene>
    <name evidence="3" type="ORF">KC207_01015</name>
</gene>
<feature type="domain" description="HTH merR-type" evidence="2">
    <location>
        <begin position="1"/>
        <end position="68"/>
    </location>
</feature>